<dbReference type="Pfam" id="PF00548">
    <property type="entry name" value="Peptidase_C3"/>
    <property type="match status" value="1"/>
</dbReference>
<dbReference type="GO" id="GO:0004197">
    <property type="term" value="F:cysteine-type endopeptidase activity"/>
    <property type="evidence" value="ECO:0007669"/>
    <property type="project" value="InterPro"/>
</dbReference>
<protein>
    <recommendedName>
        <fullName evidence="5">Genome polyprotein</fullName>
    </recommendedName>
</protein>
<evidence type="ECO:0000256" key="23">
    <source>
        <dbReference type="ARBA" id="ARBA00022807"/>
    </source>
</evidence>
<keyword evidence="11" id="KW-0167">Capsid protein</keyword>
<evidence type="ECO:0000256" key="27">
    <source>
        <dbReference type="ARBA" id="ARBA00022953"/>
    </source>
</evidence>
<evidence type="ECO:0000256" key="22">
    <source>
        <dbReference type="ARBA" id="ARBA00022806"/>
    </source>
</evidence>
<keyword evidence="16" id="KW-0548">Nucleotidyltransferase</keyword>
<dbReference type="GO" id="GO:0005198">
    <property type="term" value="F:structural molecule activity"/>
    <property type="evidence" value="ECO:0007669"/>
    <property type="project" value="InterPro"/>
</dbReference>
<dbReference type="GO" id="GO:0003724">
    <property type="term" value="F:RNA helicase activity"/>
    <property type="evidence" value="ECO:0007669"/>
    <property type="project" value="InterPro"/>
</dbReference>
<dbReference type="CDD" id="cd00205">
    <property type="entry name" value="rhv_like"/>
    <property type="match status" value="2"/>
</dbReference>
<dbReference type="Gene3D" id="2.40.10.10">
    <property type="entry name" value="Trypsin-like serine proteases"/>
    <property type="match status" value="1"/>
</dbReference>
<dbReference type="Gene3D" id="4.10.90.10">
    <property type="entry name" value="Capsid protein VP4 superfamily, Picornavirus"/>
    <property type="match status" value="1"/>
</dbReference>
<dbReference type="Gene3D" id="1.20.960.20">
    <property type="match status" value="1"/>
</dbReference>
<dbReference type="Pfam" id="PF00680">
    <property type="entry name" value="RdRP_1"/>
    <property type="match status" value="1"/>
</dbReference>
<dbReference type="Proteomes" id="UP000683186">
    <property type="component" value="Segment"/>
</dbReference>
<feature type="domain" description="RdRp catalytic" evidence="39">
    <location>
        <begin position="1834"/>
        <end position="1952"/>
    </location>
</feature>
<keyword evidence="10" id="KW-0597">Phosphoprotein</keyword>
<dbReference type="InterPro" id="IPR000605">
    <property type="entry name" value="Helicase_SF3_ssDNA/RNA_vir"/>
</dbReference>
<comment type="catalytic activity">
    <reaction evidence="37">
        <text>ATP + H2O = ADP + phosphate + H(+)</text>
        <dbReference type="Rhea" id="RHEA:13065"/>
        <dbReference type="ChEBI" id="CHEBI:15377"/>
        <dbReference type="ChEBI" id="CHEBI:15378"/>
        <dbReference type="ChEBI" id="CHEBI:30616"/>
        <dbReference type="ChEBI" id="CHEBI:43474"/>
        <dbReference type="ChEBI" id="CHEBI:456216"/>
        <dbReference type="EC" id="3.6.4.13"/>
    </reaction>
</comment>
<evidence type="ECO:0000256" key="21">
    <source>
        <dbReference type="ARBA" id="ARBA00022804"/>
    </source>
</evidence>
<dbReference type="Gene3D" id="2.60.120.20">
    <property type="match status" value="3"/>
</dbReference>
<dbReference type="InterPro" id="IPR007094">
    <property type="entry name" value="RNA-dir_pol_PSvirus"/>
</dbReference>
<accession>A0A5J6D4G7</accession>
<evidence type="ECO:0000256" key="14">
    <source>
        <dbReference type="ARBA" id="ARBA00022670"/>
    </source>
</evidence>
<proteinExistence type="predicted"/>
<evidence type="ECO:0000256" key="25">
    <source>
        <dbReference type="ARBA" id="ARBA00022844"/>
    </source>
</evidence>
<dbReference type="GO" id="GO:0044162">
    <property type="term" value="C:host cell cytoplasmic vesicle membrane"/>
    <property type="evidence" value="ECO:0007669"/>
    <property type="project" value="UniProtKB-SubCell"/>
</dbReference>
<evidence type="ECO:0000256" key="6">
    <source>
        <dbReference type="ARBA" id="ARBA00022448"/>
    </source>
</evidence>
<evidence type="ECO:0000256" key="15">
    <source>
        <dbReference type="ARBA" id="ARBA00022679"/>
    </source>
</evidence>
<keyword evidence="21" id="KW-1161">Viral attachment to host cell</keyword>
<dbReference type="PROSITE" id="PS51218">
    <property type="entry name" value="SF3_HELICASE_2"/>
    <property type="match status" value="1"/>
</dbReference>
<evidence type="ECO:0000256" key="37">
    <source>
        <dbReference type="ARBA" id="ARBA00047984"/>
    </source>
</evidence>
<dbReference type="InterPro" id="IPR001205">
    <property type="entry name" value="RNA-dir_pol_C"/>
</dbReference>
<keyword evidence="26" id="KW-1043">Host membrane</keyword>
<feature type="compositionally biased region" description="Low complexity" evidence="38">
    <location>
        <begin position="38"/>
        <end position="51"/>
    </location>
</feature>
<evidence type="ECO:0000256" key="35">
    <source>
        <dbReference type="ARBA" id="ARBA00033716"/>
    </source>
</evidence>
<evidence type="ECO:0000256" key="19">
    <source>
        <dbReference type="ARBA" id="ARBA00022741"/>
    </source>
</evidence>
<keyword evidence="23" id="KW-0788">Thiol protease</keyword>
<evidence type="ECO:0000256" key="3">
    <source>
        <dbReference type="ARBA" id="ARBA00004307"/>
    </source>
</evidence>
<evidence type="ECO:0000256" key="17">
    <source>
        <dbReference type="ARBA" id="ARBA00022706"/>
    </source>
</evidence>
<keyword evidence="28" id="KW-1182">Viral ion channel</keyword>
<evidence type="ECO:0000256" key="9">
    <source>
        <dbReference type="ARBA" id="ARBA00022520"/>
    </source>
</evidence>
<feature type="region of interest" description="Disordered" evidence="38">
    <location>
        <begin position="38"/>
        <end position="61"/>
    </location>
</feature>
<keyword evidence="25" id="KW-0946">Virion</keyword>
<evidence type="ECO:0000313" key="43">
    <source>
        <dbReference type="Proteomes" id="UP000683186"/>
    </source>
</evidence>
<dbReference type="GO" id="GO:0019062">
    <property type="term" value="P:virion attachment to host cell"/>
    <property type="evidence" value="ECO:0007669"/>
    <property type="project" value="UniProtKB-KW"/>
</dbReference>
<dbReference type="InterPro" id="IPR027417">
    <property type="entry name" value="P-loop_NTPase"/>
</dbReference>
<dbReference type="InterPro" id="IPR044067">
    <property type="entry name" value="PCV_3C_PRO"/>
</dbReference>
<dbReference type="InterPro" id="IPR059138">
    <property type="entry name" value="Pico_VP1"/>
</dbReference>
<dbReference type="SUPFAM" id="SSF56672">
    <property type="entry name" value="DNA/RNA polymerases"/>
    <property type="match status" value="1"/>
</dbReference>
<keyword evidence="31" id="KW-1035">Host cytoplasm</keyword>
<dbReference type="SUPFAM" id="SSF50494">
    <property type="entry name" value="Trypsin-like serine proteases"/>
    <property type="match status" value="1"/>
</dbReference>
<feature type="region of interest" description="Disordered" evidence="38">
    <location>
        <begin position="1"/>
        <end position="23"/>
    </location>
</feature>
<keyword evidence="19" id="KW-0547">Nucleotide-binding</keyword>
<dbReference type="InterPro" id="IPR000199">
    <property type="entry name" value="Peptidase_C3A/C3B_picornavir"/>
</dbReference>
<dbReference type="GO" id="GO:0039618">
    <property type="term" value="C:T=pseudo3 icosahedral viral capsid"/>
    <property type="evidence" value="ECO:0007669"/>
    <property type="project" value="UniProtKB-KW"/>
</dbReference>
<evidence type="ECO:0000256" key="2">
    <source>
        <dbReference type="ARBA" id="ARBA00004295"/>
    </source>
</evidence>
<dbReference type="EMBL" id="MK882499">
    <property type="protein sequence ID" value="QEQ92497.1"/>
    <property type="molecule type" value="Genomic_RNA"/>
</dbReference>
<evidence type="ECO:0000259" key="40">
    <source>
        <dbReference type="PROSITE" id="PS51218"/>
    </source>
</evidence>
<keyword evidence="8" id="KW-1036">Host cytoplasmic vesicle</keyword>
<keyword evidence="32" id="KW-0449">Lipoprotein</keyword>
<dbReference type="Gene3D" id="3.30.70.270">
    <property type="match status" value="2"/>
</dbReference>
<evidence type="ECO:0000256" key="38">
    <source>
        <dbReference type="SAM" id="MobiDB-lite"/>
    </source>
</evidence>
<dbReference type="InterPro" id="IPR043128">
    <property type="entry name" value="Rev_trsase/Diguanyl_cyclase"/>
</dbReference>
<dbReference type="InterPro" id="IPR043502">
    <property type="entry name" value="DNA/RNA_pol_sf"/>
</dbReference>
<evidence type="ECO:0000259" key="39">
    <source>
        <dbReference type="PROSITE" id="PS50507"/>
    </source>
</evidence>
<dbReference type="Pfam" id="PF00910">
    <property type="entry name" value="RNA_helicase"/>
    <property type="match status" value="1"/>
</dbReference>
<evidence type="ECO:0000256" key="10">
    <source>
        <dbReference type="ARBA" id="ARBA00022553"/>
    </source>
</evidence>
<dbReference type="GO" id="GO:0034220">
    <property type="term" value="P:monoatomic ion transmembrane transport"/>
    <property type="evidence" value="ECO:0007669"/>
    <property type="project" value="UniProtKB-KW"/>
</dbReference>
<comment type="function">
    <text evidence="36">Replicates the genomic and antigenomic RNAs by recognizing replications specific signals. Performs VPg uridylylation.</text>
</comment>
<organism evidence="42 43">
    <name type="scientific">marsupivirus A1</name>
    <dbReference type="NCBI Taxonomy" id="2614061"/>
    <lineage>
        <taxon>Viruses</taxon>
        <taxon>Riboviria</taxon>
        <taxon>Orthornavirae</taxon>
        <taxon>Pisuviricota</taxon>
        <taxon>Pisoniviricetes</taxon>
        <taxon>Picornavirales</taxon>
        <taxon>Picornaviridae</taxon>
        <taxon>Caphthovirinae</taxon>
        <taxon>Marsupivirus</taxon>
        <taxon>Marsupivirus aburpengari</taxon>
        <taxon>Marsupivirus A</taxon>
    </lineage>
</organism>
<comment type="function">
    <text evidence="35">Lies on the inner surface of the capsid shell. After binding to the host receptor, the capsid undergoes conformational changes. Capsid protein VP4 is released, capsid protein VP1 N-terminus is externalized, and together, they shape a pore in the host membrane through which the viral genome is translocated into the host cell cytoplasm. After genome has been released, the channel shrinks.</text>
</comment>
<keyword evidence="7" id="KW-0696">RNA-directed RNA polymerase</keyword>
<evidence type="ECO:0000256" key="32">
    <source>
        <dbReference type="ARBA" id="ARBA00023288"/>
    </source>
</evidence>
<keyword evidence="6" id="KW-0813">Transport</keyword>
<keyword evidence="15" id="KW-0808">Transferase</keyword>
<dbReference type="GO" id="GO:0005524">
    <property type="term" value="F:ATP binding"/>
    <property type="evidence" value="ECO:0007669"/>
    <property type="project" value="UniProtKB-KW"/>
</dbReference>
<sequence length="2069" mass="230648">MGTPQSKQETGRNENSGNHGTINYNYYNQQYQGSIDVSGLMSSGSSGASSGDPRHPAANGQDWLSLLTSGFKGAAAVAPLLADQSTEQRLGLADRISSDVFGSTAIVTQAGVGDLVVKHKKFDVTSCVDRPNYGGPSVTRAIPIQVPPWSNQGSGSYLRIPLFGELLKLPTVFSDLLKRHYVVRTGFNVRVLTNASHYHAGCLGIYCVPECFEEQDKHQWGKDARKQLAWVQPHLGTTIYLPQMGLYPHQYLNLRTNTSASVTVPPTGPTPGSCPDIHDPWTLVIVVLAPLNYTAGASTTLDLGVTITPLDPVFHGIRPLLNKTQGPIPVSQRESSGAFMSTVPDTSVPVYGRVVNFRPVAPMRFTDYLQLATIPTFVQTAGRFDGSNFKPYLQIGANTSAGVLMGQFSLSLTSDALGYSFLGAFSRCFSQYRGSIKFQFCYTGNAATNGKIMVAYTPPSYIPPGKMEVAQQGIFEIWDIGLNSTFDFMVPYISTTNWRYCQARVPQFGNWPGYLSLFAYSNFTNPPAGAISTCLLISVCAGPDFSFRFPTDAVGTVTEGLTHNAEDGMANPSGPENQMETSGFPVEVSHTDVEFFWDRGFLLGSFTFPKAGRWQKLNEEWLWLTQAGRTLFKSMSACYFKADLEITWVPLTGEQIRVKWIPPGGVLPKYDSASKTFSALTNSPTIVSKKGMALTLLVPWTSPLDLYPIHYCGTKFFFYEPWSSVSGRTWGTVFCWSEAKDETSTMYIRFRQMQLYCPRPYTARYSIDRLQSFDPKNFQPHIDAKPTKLTIGNYDLLILAGDVEQNPGPILSKFLGISDEEINEYRATFQKAKEVLDSVDGAEVSRAVDSLRSFNSLVETVQSPTTISPWISVGKTILRYFIYAILVLKSGSPALTAALLAAAELTVHDTPQKLVTDLIRYYSGVFRTTPEPFDFHDSHFGSDDETQETQGVKGANDWFNLAKNLTWVVDLCQKIISWFKKWLKLEKESPIVVFENEVVNFPKYANILDSANGSSTKVTEAKNWMDKMYDDAVKLAQPFWTRLLHPYKCMRPFDSDARAEPVVIVLKGEPGQGKSVCAQILAEAVSKKLVGYKSVFSLNAGSKHFDGYAQQCVMIMDDVGQNPDGEDCSMFCQMVSTTNFLPPMASIPDKGKPFMTPVIILTTNQNMLTPCTVADPSALSRRMTYIFNVTASCEFKSCGRLDLAAALEPASNAKPDWAKNNSKLLHGAVCFSPGDIKIGNWTCSTGSTRYNANGYLTLAQVVSLVIDTVENKKNSALALSNIVQGPKACKDDDVFRYLELQHSPELVNWIRNHKNDKDVFEHLNQLFEKRARMQLWKDVLYAATMGVTIITMLLTMGYVLKEIFHTQAPYDPPKTKPKKAAKEPKQLITVEVEETQSPNIDLERSLFKRNIHEIEFFTKTEDHSFTSLIATVLSPGGNNFLVNTHIFDKLWHHFVYKGVTYERDDYMVKSFNSKGQKLDLYLVMLPRGNPSHDIIHHFVKSWKEESLPTVGSPVNGCVLRQGERFIFSGSFLGTSQYNHTNEGVFAAVGRYRANTYSGYCGAPMLGNVGGSIKIFGVHSSGTGVIGSSTLVTQDMLRTHISQGLKIDEPPGEKVYVPRMTSLRQTVAHKFYGSSLAPAVLSCRDSRLNDGIDFDEALFKKHTGNCTKFPKALRLATLMYADKLFGVIGRKNEPLTMVQAVNGVDGLDAMEKDTSPGLPFTLLHKRRQDIFDFEKVAWKDEKAKQMYLQYLNGDFEGHIFQTFLKDELRPLEKVKEGKTRIIDVAAFPHCLVGRMLLGRFCAHMHKNNGFYTGSAVGCDPDVDWTRFVLEAGHFSYVFDIDYSGFDSCHSTLLFEILAEDFFNEKNGFDPRVKQYLKSLAVSRHAYGEERYTLEGGLPSGCSATSILNTVINNIIIRTVLLMSYVNIDWEHVEFLAYGDDLLVATNYAFDFGHVASHAKTIGYKMTPAAKDGDFQAETTWDDVMFLKRKFEMDDDTVLVRPVMSTRLLKDLMAWSRPGTLQDKINSVALLAFHLDEGDYNDIFEPFKQAGWTIPDYDLLNALWYRKNGLT</sequence>
<dbReference type="GO" id="GO:0006351">
    <property type="term" value="P:DNA-templated transcription"/>
    <property type="evidence" value="ECO:0007669"/>
    <property type="project" value="InterPro"/>
</dbReference>
<dbReference type="InterPro" id="IPR004004">
    <property type="entry name" value="Helic/Pol/Pept_Calicivir-typ"/>
</dbReference>
<keyword evidence="13" id="KW-0945">Host-virus interaction</keyword>
<evidence type="ECO:0000256" key="28">
    <source>
        <dbReference type="ARBA" id="ARBA00023039"/>
    </source>
</evidence>
<dbReference type="PROSITE" id="PS51874">
    <property type="entry name" value="PCV_3C_PRO"/>
    <property type="match status" value="1"/>
</dbReference>
<evidence type="ECO:0000256" key="36">
    <source>
        <dbReference type="ARBA" id="ARBA00045446"/>
    </source>
</evidence>
<evidence type="ECO:0000256" key="30">
    <source>
        <dbReference type="ARBA" id="ARBA00023136"/>
    </source>
</evidence>
<keyword evidence="14" id="KW-0645">Protease</keyword>
<name>A0A5J6D4G7_9PICO</name>
<keyword evidence="27" id="KW-0693">Viral RNA replication</keyword>
<feature type="domain" description="Peptidase C3" evidence="41">
    <location>
        <begin position="1397"/>
        <end position="1596"/>
    </location>
</feature>
<dbReference type="GO" id="GO:0015267">
    <property type="term" value="F:channel activity"/>
    <property type="evidence" value="ECO:0007669"/>
    <property type="project" value="UniProtKB-KW"/>
</dbReference>
<comment type="function">
    <text evidence="1">VP0 precursor is a component of immature procapsids.</text>
</comment>
<dbReference type="Pfam" id="PF00073">
    <property type="entry name" value="Rhv"/>
    <property type="match status" value="2"/>
</dbReference>
<dbReference type="GO" id="GO:0046718">
    <property type="term" value="P:symbiont entry into host cell"/>
    <property type="evidence" value="ECO:0007669"/>
    <property type="project" value="UniProtKB-KW"/>
</dbReference>
<dbReference type="RefSeq" id="YP_010798299.1">
    <property type="nucleotide sequence ID" value="NC_076404.1"/>
</dbReference>
<evidence type="ECO:0000256" key="34">
    <source>
        <dbReference type="ARBA" id="ARBA00023303"/>
    </source>
</evidence>
<evidence type="ECO:0000256" key="16">
    <source>
        <dbReference type="ARBA" id="ARBA00022695"/>
    </source>
</evidence>
<keyword evidence="24" id="KW-0067">ATP-binding</keyword>
<keyword evidence="18" id="KW-0519">Myristate</keyword>
<keyword evidence="30" id="KW-0472">Membrane</keyword>
<dbReference type="PRINTS" id="PR00918">
    <property type="entry name" value="CALICVIRUSNS"/>
</dbReference>
<dbReference type="SUPFAM" id="SSF52540">
    <property type="entry name" value="P-loop containing nucleoside triphosphate hydrolases"/>
    <property type="match status" value="1"/>
</dbReference>
<evidence type="ECO:0000256" key="29">
    <source>
        <dbReference type="ARBA" id="ARBA00023065"/>
    </source>
</evidence>
<evidence type="ECO:0000256" key="18">
    <source>
        <dbReference type="ARBA" id="ARBA00022707"/>
    </source>
</evidence>
<evidence type="ECO:0000256" key="8">
    <source>
        <dbReference type="ARBA" id="ARBA00022488"/>
    </source>
</evidence>
<dbReference type="SUPFAM" id="SSF88633">
    <property type="entry name" value="Positive stranded ssRNA viruses"/>
    <property type="match status" value="2"/>
</dbReference>
<dbReference type="GeneID" id="80536445"/>
<dbReference type="GO" id="GO:0006508">
    <property type="term" value="P:proteolysis"/>
    <property type="evidence" value="ECO:0007669"/>
    <property type="project" value="UniProtKB-KW"/>
</dbReference>
<dbReference type="InterPro" id="IPR014759">
    <property type="entry name" value="Helicase_SF3_ssRNA_vir"/>
</dbReference>
<keyword evidence="9" id="KW-0191">Covalent protein-RNA linkage</keyword>
<evidence type="ECO:0000259" key="41">
    <source>
        <dbReference type="PROSITE" id="PS51874"/>
    </source>
</evidence>
<feature type="compositionally biased region" description="Polar residues" evidence="38">
    <location>
        <begin position="1"/>
        <end position="22"/>
    </location>
</feature>
<dbReference type="InterPro" id="IPR009003">
    <property type="entry name" value="Peptidase_S1_PA"/>
</dbReference>
<comment type="subcellular location">
    <subcellularLocation>
        <location evidence="2">Host cytoplasmic vesicle membrane</location>
        <topology evidence="2">Peripheral membrane protein</topology>
        <orientation evidence="2">Cytoplasmic side</orientation>
    </subcellularLocation>
    <subcellularLocation>
        <location evidence="3">Host nucleus</location>
        <location evidence="3">Host nucleolus</location>
    </subcellularLocation>
    <subcellularLocation>
        <location evidence="4">Virion</location>
    </subcellularLocation>
</comment>
<keyword evidence="20" id="KW-0378">Hydrolase</keyword>
<evidence type="ECO:0000256" key="33">
    <source>
        <dbReference type="ARBA" id="ARBA00023296"/>
    </source>
</evidence>
<evidence type="ECO:0000256" key="1">
    <source>
        <dbReference type="ARBA" id="ARBA00002982"/>
    </source>
</evidence>
<evidence type="ECO:0000256" key="7">
    <source>
        <dbReference type="ARBA" id="ARBA00022484"/>
    </source>
</evidence>
<dbReference type="InterPro" id="IPR001676">
    <property type="entry name" value="Picornavirus_capsid"/>
</dbReference>
<dbReference type="GO" id="GO:0042025">
    <property type="term" value="C:host cell nucleus"/>
    <property type="evidence" value="ECO:0007669"/>
    <property type="project" value="UniProtKB-SubCell"/>
</dbReference>
<keyword evidence="12" id="KW-1048">Host nucleus</keyword>
<dbReference type="Pfam" id="PF22663">
    <property type="entry name" value="Rhv_5"/>
    <property type="match status" value="1"/>
</dbReference>
<evidence type="ECO:0000313" key="42">
    <source>
        <dbReference type="EMBL" id="QEQ92497.1"/>
    </source>
</evidence>
<dbReference type="Pfam" id="PF08935">
    <property type="entry name" value="VP4_2"/>
    <property type="match status" value="1"/>
</dbReference>
<evidence type="ECO:0000256" key="24">
    <source>
        <dbReference type="ARBA" id="ARBA00022840"/>
    </source>
</evidence>
<evidence type="ECO:0000256" key="13">
    <source>
        <dbReference type="ARBA" id="ARBA00022581"/>
    </source>
</evidence>
<evidence type="ECO:0000256" key="12">
    <source>
        <dbReference type="ARBA" id="ARBA00022562"/>
    </source>
</evidence>
<dbReference type="KEGG" id="vg:80536445"/>
<keyword evidence="33" id="KW-1160">Virus entry into host cell</keyword>
<evidence type="ECO:0000256" key="26">
    <source>
        <dbReference type="ARBA" id="ARBA00022870"/>
    </source>
</evidence>
<dbReference type="GO" id="GO:0039694">
    <property type="term" value="P:viral RNA genome replication"/>
    <property type="evidence" value="ECO:0007669"/>
    <property type="project" value="InterPro"/>
</dbReference>
<dbReference type="InterPro" id="IPR033703">
    <property type="entry name" value="Rhv-like"/>
</dbReference>
<evidence type="ECO:0000256" key="31">
    <source>
        <dbReference type="ARBA" id="ARBA00023200"/>
    </source>
</evidence>
<keyword evidence="29" id="KW-0406">Ion transport</keyword>
<feature type="domain" description="SF3 helicase" evidence="40">
    <location>
        <begin position="1041"/>
        <end position="1204"/>
    </location>
</feature>
<evidence type="ECO:0000256" key="5">
    <source>
        <dbReference type="ARBA" id="ARBA00020107"/>
    </source>
</evidence>
<dbReference type="InterPro" id="IPR037080">
    <property type="entry name" value="Capsid_VP4_sf_Picornavirus"/>
</dbReference>
<dbReference type="InterPro" id="IPR015031">
    <property type="entry name" value="Capsid_VP4_Picornavir"/>
</dbReference>
<dbReference type="InterPro" id="IPR029053">
    <property type="entry name" value="Viral_coat"/>
</dbReference>
<keyword evidence="43" id="KW-1185">Reference proteome</keyword>
<keyword evidence="34" id="KW-0407">Ion channel</keyword>
<dbReference type="GO" id="GO:0003968">
    <property type="term" value="F:RNA-directed RNA polymerase activity"/>
    <property type="evidence" value="ECO:0007669"/>
    <property type="project" value="UniProtKB-KW"/>
</dbReference>
<evidence type="ECO:0000256" key="20">
    <source>
        <dbReference type="ARBA" id="ARBA00022801"/>
    </source>
</evidence>
<dbReference type="InterPro" id="IPR043504">
    <property type="entry name" value="Peptidase_S1_PA_chymotrypsin"/>
</dbReference>
<dbReference type="PROSITE" id="PS50507">
    <property type="entry name" value="RDRP_SSRNA_POS"/>
    <property type="match status" value="1"/>
</dbReference>
<evidence type="ECO:0000256" key="11">
    <source>
        <dbReference type="ARBA" id="ARBA00022561"/>
    </source>
</evidence>
<evidence type="ECO:0000256" key="4">
    <source>
        <dbReference type="ARBA" id="ARBA00004328"/>
    </source>
</evidence>
<reference evidence="42 43" key="1">
    <citation type="journal article" date="2019" name="Viruses">
        <title>Identification of A Novel Picorna-Like Virus, Burpengary Virus, that is Negatively Associated with Chlamydial Disease in the Koala.</title>
        <authorList>
            <person name="Harvey E"/>
            <person name="Madden D"/>
            <person name="Polkinghorne A Holmes.EC."/>
        </authorList>
    </citation>
    <scope>NUCLEOTIDE SEQUENCE [LARGE SCALE GENOMIC DNA]</scope>
    <source>
        <strain evidence="42">1</strain>
    </source>
</reference>
<dbReference type="GO" id="GO:0003723">
    <property type="term" value="F:RNA binding"/>
    <property type="evidence" value="ECO:0007669"/>
    <property type="project" value="InterPro"/>
</dbReference>
<keyword evidence="22" id="KW-0347">Helicase</keyword>
<keyword evidence="17" id="KW-1143">T=pseudo3 icosahedral capsid protein</keyword>